<dbReference type="InterPro" id="IPR036388">
    <property type="entry name" value="WH-like_DNA-bd_sf"/>
</dbReference>
<reference evidence="2 3" key="1">
    <citation type="submission" date="2020-08" db="EMBL/GenBank/DDBJ databases">
        <authorList>
            <person name="Liu C."/>
            <person name="Sun Q."/>
        </authorList>
    </citation>
    <scope>NUCLEOTIDE SEQUENCE [LARGE SCALE GENOMIC DNA]</scope>
    <source>
        <strain evidence="2 3">NSJ-38</strain>
    </source>
</reference>
<dbReference type="EMBL" id="CP060634">
    <property type="protein sequence ID" value="QNM05978.1"/>
    <property type="molecule type" value="Genomic_DNA"/>
</dbReference>
<name>A0A7G9G596_9FIRM</name>
<evidence type="ECO:0000313" key="2">
    <source>
        <dbReference type="EMBL" id="QNM05978.1"/>
    </source>
</evidence>
<dbReference type="Pfam" id="PF08769">
    <property type="entry name" value="Spo0A_C"/>
    <property type="match status" value="1"/>
</dbReference>
<dbReference type="GO" id="GO:0003700">
    <property type="term" value="F:DNA-binding transcription factor activity"/>
    <property type="evidence" value="ECO:0007669"/>
    <property type="project" value="InterPro"/>
</dbReference>
<dbReference type="GO" id="GO:0003677">
    <property type="term" value="F:DNA binding"/>
    <property type="evidence" value="ECO:0007669"/>
    <property type="project" value="InterPro"/>
</dbReference>
<dbReference type="GO" id="GO:0042173">
    <property type="term" value="P:regulation of sporulation resulting in formation of a cellular spore"/>
    <property type="evidence" value="ECO:0007669"/>
    <property type="project" value="InterPro"/>
</dbReference>
<evidence type="ECO:0000313" key="3">
    <source>
        <dbReference type="Proteomes" id="UP000515823"/>
    </source>
</evidence>
<keyword evidence="3" id="KW-1185">Reference proteome</keyword>
<protein>
    <recommendedName>
        <fullName evidence="1">Sporulation initiation factor Spo0A C-terminal domain-containing protein</fullName>
    </recommendedName>
</protein>
<sequence>MKEIYKLMRSAGISQSYRGYQYFAAAVKMISEDETKLSNIRKEVYLPIAIRYKENIQNVERDIRTIRDVIVRDNKPFLKELAPGEPYDIKAPYPREIIEAFAEYVLQNRPIKKARE</sequence>
<dbReference type="GO" id="GO:0005509">
    <property type="term" value="F:calcium ion binding"/>
    <property type="evidence" value="ECO:0007669"/>
    <property type="project" value="InterPro"/>
</dbReference>
<gene>
    <name evidence="2" type="ORF">H9Q78_02080</name>
</gene>
<dbReference type="GO" id="GO:0005737">
    <property type="term" value="C:cytoplasm"/>
    <property type="evidence" value="ECO:0007669"/>
    <property type="project" value="InterPro"/>
</dbReference>
<organism evidence="2 3">
    <name type="scientific">Qiania dongpingensis</name>
    <dbReference type="NCBI Taxonomy" id="2763669"/>
    <lineage>
        <taxon>Bacteria</taxon>
        <taxon>Bacillati</taxon>
        <taxon>Bacillota</taxon>
        <taxon>Clostridia</taxon>
        <taxon>Lachnospirales</taxon>
        <taxon>Lachnospiraceae</taxon>
        <taxon>Qiania</taxon>
    </lineage>
</organism>
<evidence type="ECO:0000259" key="1">
    <source>
        <dbReference type="Pfam" id="PF08769"/>
    </source>
</evidence>
<dbReference type="InterPro" id="IPR014879">
    <property type="entry name" value="Spo0A_C"/>
</dbReference>
<dbReference type="AlphaFoldDB" id="A0A7G9G596"/>
<dbReference type="KEGG" id="qdo:H9Q78_02080"/>
<dbReference type="Gene3D" id="1.10.10.10">
    <property type="entry name" value="Winged helix-like DNA-binding domain superfamily/Winged helix DNA-binding domain"/>
    <property type="match status" value="1"/>
</dbReference>
<dbReference type="Proteomes" id="UP000515823">
    <property type="component" value="Chromosome"/>
</dbReference>
<feature type="domain" description="Sporulation initiation factor Spo0A C-terminal" evidence="1">
    <location>
        <begin position="4"/>
        <end position="84"/>
    </location>
</feature>
<accession>A0A7G9G596</accession>
<dbReference type="SUPFAM" id="SSF46894">
    <property type="entry name" value="C-terminal effector domain of the bipartite response regulators"/>
    <property type="match status" value="1"/>
</dbReference>
<dbReference type="RefSeq" id="WP_249303340.1">
    <property type="nucleotide sequence ID" value="NZ_CP060634.1"/>
</dbReference>
<proteinExistence type="predicted"/>
<dbReference type="InterPro" id="IPR016032">
    <property type="entry name" value="Sig_transdc_resp-reg_C-effctor"/>
</dbReference>